<dbReference type="SMART" id="SM00279">
    <property type="entry name" value="HhH2"/>
    <property type="match status" value="1"/>
</dbReference>
<dbReference type="InterPro" id="IPR020046">
    <property type="entry name" value="5-3_exonucl_a-hlix_arch_N"/>
</dbReference>
<dbReference type="InterPro" id="IPR036279">
    <property type="entry name" value="5-3_exonuclease_C_sf"/>
</dbReference>
<dbReference type="CDD" id="cd09898">
    <property type="entry name" value="H3TH_53EXO"/>
    <property type="match status" value="1"/>
</dbReference>
<gene>
    <name evidence="5" type="ORF">ENV30_04775</name>
</gene>
<dbReference type="GO" id="GO:0033567">
    <property type="term" value="P:DNA replication, Okazaki fragment processing"/>
    <property type="evidence" value="ECO:0007669"/>
    <property type="project" value="InterPro"/>
</dbReference>
<dbReference type="InterPro" id="IPR020045">
    <property type="entry name" value="DNA_polI_H3TH"/>
</dbReference>
<dbReference type="InterPro" id="IPR038969">
    <property type="entry name" value="FEN"/>
</dbReference>
<organism evidence="5">
    <name type="scientific">Candidatus Caldatribacterium californiense</name>
    <dbReference type="NCBI Taxonomy" id="1454726"/>
    <lineage>
        <taxon>Bacteria</taxon>
        <taxon>Pseudomonadati</taxon>
        <taxon>Atribacterota</taxon>
        <taxon>Atribacteria</taxon>
        <taxon>Atribacterales</taxon>
        <taxon>Candidatus Caldatribacteriaceae</taxon>
        <taxon>Candidatus Caldatribacterium</taxon>
    </lineage>
</organism>
<dbReference type="Pfam" id="PF02739">
    <property type="entry name" value="5_3_exonuc_N"/>
    <property type="match status" value="1"/>
</dbReference>
<dbReference type="AlphaFoldDB" id="A0A7V3YGF9"/>
<sequence length="563" mass="64138">MKNQDLVIAVDGTSLAYRAFYALPRLTTSSGRPTGATLGFCNMLMRLLEDYSPLTIVVAFDHPKKTFRHALEEKYKVSRKPMPDLLRPQLEDIKEILSCFGFPILEVPGFEGDDLIGSLKECLGGRYLLYVVTSDLDLLQLLDEHTMLLQPVQGVTRLRPIGPRDVEREFGVTPAQIVDFLALSGDASDDIQGVRGIGETRAAQLLQRFTSWEGILAHIEELPPSLRKSLLRAREQVEVNRVLVTIRRDVPIDCRVEPWSPERVDWPRLLQKLEELELRRLRERIEKRWQQQRPYLVLRGKDLFVTNGKDLKNIADIPSGQPRGYLISCIQPDAGHLRKVLEAPEVFWGQVLLWVVYPCLFPPPEHLRHLEGFGKTVSFEELGMLLEEARKWVTCETTLFEVYRDVEVPLVLKFALGELSFAAGFLDLPLFTPPCAFVVEEVVPPRDLMQRIHEVRGYVALPTLYGWRFVGRYGESREELLVAYENTCREEVFRLLAWVLSAGGVRQLCRAGKQLSADIPLFSGDFRQFLGVFSERFLKGKWRLEVVERGKGECGLLVIGEGG</sequence>
<dbReference type="SUPFAM" id="SSF47807">
    <property type="entry name" value="5' to 3' exonuclease, C-terminal subdomain"/>
    <property type="match status" value="1"/>
</dbReference>
<name>A0A7V3YGF9_9BACT</name>
<dbReference type="InterPro" id="IPR029060">
    <property type="entry name" value="PIN-like_dom_sf"/>
</dbReference>
<dbReference type="Gene3D" id="1.10.150.20">
    <property type="entry name" value="5' to 3' exonuclease, C-terminal subdomain"/>
    <property type="match status" value="1"/>
</dbReference>
<dbReference type="GO" id="GO:0008409">
    <property type="term" value="F:5'-3' exonuclease activity"/>
    <property type="evidence" value="ECO:0007669"/>
    <property type="project" value="InterPro"/>
</dbReference>
<evidence type="ECO:0000313" key="5">
    <source>
        <dbReference type="EMBL" id="HGI30607.1"/>
    </source>
</evidence>
<dbReference type="InterPro" id="IPR002421">
    <property type="entry name" value="5-3_exonuclease"/>
</dbReference>
<dbReference type="FunFam" id="1.10.150.20:FF:000003">
    <property type="entry name" value="DNA polymerase I"/>
    <property type="match status" value="1"/>
</dbReference>
<accession>A0A7V3YGF9</accession>
<proteinExistence type="predicted"/>
<keyword evidence="2" id="KW-0378">Hydrolase</keyword>
<reference evidence="5" key="1">
    <citation type="journal article" date="2020" name="mSystems">
        <title>Genome- and Community-Level Interaction Insights into Carbon Utilization and Element Cycling Functions of Hydrothermarchaeota in Hydrothermal Sediment.</title>
        <authorList>
            <person name="Zhou Z."/>
            <person name="Liu Y."/>
            <person name="Xu W."/>
            <person name="Pan J."/>
            <person name="Luo Z.H."/>
            <person name="Li M."/>
        </authorList>
    </citation>
    <scope>NUCLEOTIDE SEQUENCE [LARGE SCALE GENOMIC DNA]</scope>
    <source>
        <strain evidence="5">SpSt-747</strain>
    </source>
</reference>
<comment type="caution">
    <text evidence="5">The sequence shown here is derived from an EMBL/GenBank/DDBJ whole genome shotgun (WGS) entry which is preliminary data.</text>
</comment>
<feature type="domain" description="5'-3' exonuclease" evidence="4">
    <location>
        <begin position="2"/>
        <end position="257"/>
    </location>
</feature>
<dbReference type="Gene3D" id="3.40.50.1010">
    <property type="entry name" value="5'-nuclease"/>
    <property type="match status" value="1"/>
</dbReference>
<dbReference type="EMBL" id="DTFV01000066">
    <property type="protein sequence ID" value="HGI30607.1"/>
    <property type="molecule type" value="Genomic_DNA"/>
</dbReference>
<evidence type="ECO:0000256" key="3">
    <source>
        <dbReference type="ARBA" id="ARBA00023125"/>
    </source>
</evidence>
<dbReference type="GO" id="GO:0003677">
    <property type="term" value="F:DNA binding"/>
    <property type="evidence" value="ECO:0007669"/>
    <property type="project" value="UniProtKB-KW"/>
</dbReference>
<evidence type="ECO:0000256" key="2">
    <source>
        <dbReference type="ARBA" id="ARBA00022801"/>
    </source>
</evidence>
<keyword evidence="3" id="KW-0238">DNA-binding</keyword>
<evidence type="ECO:0000259" key="4">
    <source>
        <dbReference type="SMART" id="SM00475"/>
    </source>
</evidence>
<dbReference type="GO" id="GO:0017108">
    <property type="term" value="F:5'-flap endonuclease activity"/>
    <property type="evidence" value="ECO:0007669"/>
    <property type="project" value="InterPro"/>
</dbReference>
<dbReference type="SUPFAM" id="SSF88723">
    <property type="entry name" value="PIN domain-like"/>
    <property type="match status" value="1"/>
</dbReference>
<dbReference type="PANTHER" id="PTHR42646">
    <property type="entry name" value="FLAP ENDONUCLEASE XNI"/>
    <property type="match status" value="1"/>
</dbReference>
<evidence type="ECO:0000256" key="1">
    <source>
        <dbReference type="ARBA" id="ARBA00022722"/>
    </source>
</evidence>
<keyword evidence="1" id="KW-0540">Nuclease</keyword>
<protein>
    <submittedName>
        <fullName evidence="5">5'-3' exonuclease</fullName>
    </submittedName>
</protein>
<dbReference type="PANTHER" id="PTHR42646:SF2">
    <property type="entry name" value="5'-3' EXONUCLEASE FAMILY PROTEIN"/>
    <property type="match status" value="1"/>
</dbReference>
<dbReference type="InterPro" id="IPR008918">
    <property type="entry name" value="HhH2"/>
</dbReference>
<dbReference type="CDD" id="cd09859">
    <property type="entry name" value="PIN_53EXO"/>
    <property type="match status" value="1"/>
</dbReference>
<dbReference type="Pfam" id="PF01367">
    <property type="entry name" value="5_3_exonuc"/>
    <property type="match status" value="1"/>
</dbReference>
<dbReference type="SMART" id="SM00475">
    <property type="entry name" value="53EXOc"/>
    <property type="match status" value="1"/>
</dbReference>
<keyword evidence="5" id="KW-0269">Exonuclease</keyword>